<dbReference type="EMBL" id="LECT01000044">
    <property type="protein sequence ID" value="KLU02564.1"/>
    <property type="molecule type" value="Genomic_DNA"/>
</dbReference>
<protein>
    <submittedName>
        <fullName evidence="1">Uncharacterized protein</fullName>
    </submittedName>
</protein>
<comment type="caution">
    <text evidence="1">The sequence shown here is derived from an EMBL/GenBank/DDBJ whole genome shotgun (WGS) entry which is preliminary data.</text>
</comment>
<keyword evidence="2" id="KW-1185">Reference proteome</keyword>
<accession>A0A0J1EAH3</accession>
<name>A0A0J1EAH3_RHOIS</name>
<reference evidence="1" key="1">
    <citation type="submission" date="2015-05" db="EMBL/GenBank/DDBJ databases">
        <title>Permanent draft genome of Rhodopirellula islandicus K833.</title>
        <authorList>
            <person name="Kizina J."/>
            <person name="Richter M."/>
            <person name="Glockner F.O."/>
            <person name="Harder J."/>
        </authorList>
    </citation>
    <scope>NUCLEOTIDE SEQUENCE [LARGE SCALE GENOMIC DNA]</scope>
    <source>
        <strain evidence="1">K833</strain>
    </source>
</reference>
<organism evidence="1 2">
    <name type="scientific">Rhodopirellula islandica</name>
    <dbReference type="NCBI Taxonomy" id="595434"/>
    <lineage>
        <taxon>Bacteria</taxon>
        <taxon>Pseudomonadati</taxon>
        <taxon>Planctomycetota</taxon>
        <taxon>Planctomycetia</taxon>
        <taxon>Pirellulales</taxon>
        <taxon>Pirellulaceae</taxon>
        <taxon>Rhodopirellula</taxon>
    </lineage>
</organism>
<dbReference type="AlphaFoldDB" id="A0A0J1EAH3"/>
<dbReference type="Proteomes" id="UP000036367">
    <property type="component" value="Unassembled WGS sequence"/>
</dbReference>
<evidence type="ECO:0000313" key="2">
    <source>
        <dbReference type="Proteomes" id="UP000036367"/>
    </source>
</evidence>
<sequence>MAGFGHVGSLNSHCSQLLTKGHRKFESQNLLDGTRIRQGLFGKRL</sequence>
<evidence type="ECO:0000313" key="1">
    <source>
        <dbReference type="EMBL" id="KLU02564.1"/>
    </source>
</evidence>
<proteinExistence type="predicted"/>
<gene>
    <name evidence="1" type="ORF">RISK_005630</name>
</gene>